<dbReference type="RefSeq" id="WP_216438729.1">
    <property type="nucleotide sequence ID" value="NZ_JAHLQF010000002.1"/>
</dbReference>
<organism evidence="1 2">
    <name type="scientific">Clostridium mobile</name>
    <dbReference type="NCBI Taxonomy" id="2841512"/>
    <lineage>
        <taxon>Bacteria</taxon>
        <taxon>Bacillati</taxon>
        <taxon>Bacillota</taxon>
        <taxon>Clostridia</taxon>
        <taxon>Eubacteriales</taxon>
        <taxon>Clostridiaceae</taxon>
        <taxon>Clostridium</taxon>
    </lineage>
</organism>
<sequence>MEELLAFYVYPLPKGTEYTKEQLKDINIVEELFDYASILEACITKKGWDYLITVHGYETLFNVNQKSG</sequence>
<accession>A0ABS6EGG7</accession>
<protein>
    <submittedName>
        <fullName evidence="1">Uncharacterized protein</fullName>
    </submittedName>
</protein>
<evidence type="ECO:0000313" key="1">
    <source>
        <dbReference type="EMBL" id="MBU5484242.1"/>
    </source>
</evidence>
<dbReference type="EMBL" id="JAHLQF010000002">
    <property type="protein sequence ID" value="MBU5484242.1"/>
    <property type="molecule type" value="Genomic_DNA"/>
</dbReference>
<dbReference type="Proteomes" id="UP000726170">
    <property type="component" value="Unassembled WGS sequence"/>
</dbReference>
<proteinExistence type="predicted"/>
<evidence type="ECO:0000313" key="2">
    <source>
        <dbReference type="Proteomes" id="UP000726170"/>
    </source>
</evidence>
<comment type="caution">
    <text evidence="1">The sequence shown here is derived from an EMBL/GenBank/DDBJ whole genome shotgun (WGS) entry which is preliminary data.</text>
</comment>
<reference evidence="1 2" key="1">
    <citation type="submission" date="2021-06" db="EMBL/GenBank/DDBJ databases">
        <authorList>
            <person name="Sun Q."/>
            <person name="Li D."/>
        </authorList>
    </citation>
    <scope>NUCLEOTIDE SEQUENCE [LARGE SCALE GENOMIC DNA]</scope>
    <source>
        <strain evidence="1 2">MSJ-11</strain>
    </source>
</reference>
<keyword evidence="2" id="KW-1185">Reference proteome</keyword>
<name>A0ABS6EGG7_9CLOT</name>
<gene>
    <name evidence="1" type="ORF">KQI86_07860</name>
</gene>